<dbReference type="GO" id="GO:0008270">
    <property type="term" value="F:zinc ion binding"/>
    <property type="evidence" value="ECO:0007669"/>
    <property type="project" value="InterPro"/>
</dbReference>
<dbReference type="PANTHER" id="PTHR38791">
    <property type="entry name" value="ZN(II)2CYS6 TRANSCRIPTION FACTOR (EUROFUNG)-RELATED-RELATED"/>
    <property type="match status" value="1"/>
</dbReference>
<dbReference type="Gene3D" id="4.10.240.10">
    <property type="entry name" value="Zn(2)-C6 fungal-type DNA-binding domain"/>
    <property type="match status" value="1"/>
</dbReference>
<dbReference type="PROSITE" id="PS50048">
    <property type="entry name" value="ZN2_CY6_FUNGAL_2"/>
    <property type="match status" value="1"/>
</dbReference>
<dbReference type="SUPFAM" id="SSF57701">
    <property type="entry name" value="Zn2/Cys6 DNA-binding domain"/>
    <property type="match status" value="1"/>
</dbReference>
<dbReference type="CDD" id="cd00067">
    <property type="entry name" value="GAL4"/>
    <property type="match status" value="1"/>
</dbReference>
<dbReference type="Proteomes" id="UP001280581">
    <property type="component" value="Unassembled WGS sequence"/>
</dbReference>
<dbReference type="PANTHER" id="PTHR38791:SF5">
    <property type="entry name" value="TRANSCRIPTION FACTOR DBAG-RELATED"/>
    <property type="match status" value="1"/>
</dbReference>
<dbReference type="Pfam" id="PF00172">
    <property type="entry name" value="Zn_clus"/>
    <property type="match status" value="1"/>
</dbReference>
<dbReference type="AlphaFoldDB" id="A0AAN6LR00"/>
<dbReference type="InterPro" id="IPR036864">
    <property type="entry name" value="Zn2-C6_fun-type_DNA-bd_sf"/>
</dbReference>
<feature type="non-terminal residue" evidence="3">
    <location>
        <position position="473"/>
    </location>
</feature>
<protein>
    <recommendedName>
        <fullName evidence="2">Zn(2)-C6 fungal-type domain-containing protein</fullName>
    </recommendedName>
</protein>
<organism evidence="3 4">
    <name type="scientific">Pseudopithomyces chartarum</name>
    <dbReference type="NCBI Taxonomy" id="1892770"/>
    <lineage>
        <taxon>Eukaryota</taxon>
        <taxon>Fungi</taxon>
        <taxon>Dikarya</taxon>
        <taxon>Ascomycota</taxon>
        <taxon>Pezizomycotina</taxon>
        <taxon>Dothideomycetes</taxon>
        <taxon>Pleosporomycetidae</taxon>
        <taxon>Pleosporales</taxon>
        <taxon>Massarineae</taxon>
        <taxon>Didymosphaeriaceae</taxon>
        <taxon>Pseudopithomyces</taxon>
    </lineage>
</organism>
<dbReference type="InterPro" id="IPR001138">
    <property type="entry name" value="Zn2Cys6_DnaBD"/>
</dbReference>
<proteinExistence type="predicted"/>
<dbReference type="InterPro" id="IPR053175">
    <property type="entry name" value="DHMBA_Reg_Transcription_Factor"/>
</dbReference>
<reference evidence="3 4" key="1">
    <citation type="submission" date="2021-02" db="EMBL/GenBank/DDBJ databases">
        <title>Genome assembly of Pseudopithomyces chartarum.</title>
        <authorList>
            <person name="Jauregui R."/>
            <person name="Singh J."/>
            <person name="Voisey C."/>
        </authorList>
    </citation>
    <scope>NUCLEOTIDE SEQUENCE [LARGE SCALE GENOMIC DNA]</scope>
    <source>
        <strain evidence="3 4">AGR01</strain>
    </source>
</reference>
<gene>
    <name evidence="3" type="ORF">GRF29_154g298618</name>
</gene>
<evidence type="ECO:0000313" key="4">
    <source>
        <dbReference type="Proteomes" id="UP001280581"/>
    </source>
</evidence>
<evidence type="ECO:0000313" key="3">
    <source>
        <dbReference type="EMBL" id="KAK3202652.1"/>
    </source>
</evidence>
<accession>A0AAN6LR00</accession>
<keyword evidence="1" id="KW-0539">Nucleus</keyword>
<dbReference type="PROSITE" id="PS00463">
    <property type="entry name" value="ZN2_CY6_FUNGAL_1"/>
    <property type="match status" value="1"/>
</dbReference>
<dbReference type="GO" id="GO:0000981">
    <property type="term" value="F:DNA-binding transcription factor activity, RNA polymerase II-specific"/>
    <property type="evidence" value="ECO:0007669"/>
    <property type="project" value="InterPro"/>
</dbReference>
<name>A0AAN6LR00_9PLEO</name>
<feature type="domain" description="Zn(2)-C6 fungal-type" evidence="2">
    <location>
        <begin position="9"/>
        <end position="37"/>
    </location>
</feature>
<dbReference type="EMBL" id="WVTA01000013">
    <property type="protein sequence ID" value="KAK3202652.1"/>
    <property type="molecule type" value="Genomic_DNA"/>
</dbReference>
<keyword evidence="4" id="KW-1185">Reference proteome</keyword>
<sequence length="473" mass="53411">MVNFGRSWGCMRCKKRRIKCDELEPACKRCTKSGYTCPGYDSEKPIKIRFKDETALVTHRAGAGVSGPSRGSLPIPMTVLQEMRESFETKSFNFFILNFATAGRDNVSSRGLWESVAPTIKSCSATSPVVEAATAVGGILYNIWRLHRDGPNARNPAFNRAIQGLRERLESGDPIDGPEVLMTILLLQFHENIAAVFGLRPASRMHYNGALALIRSLPVESFSSLAARKLLLNVLNIEVSLSIRECKPVDPDLVPWFASLPYTLPTNPAMNLSWIGISVANIQYRFEQISREHPYCLEKQCLHQNEIAALHDEILDFNKKSSRWLKEIPEHWFPIKWKSSTTPNPPIPMYLATCEIYPSVQIASVFNTHRGYQLIISKILSIMHIHSWLPPDALPHDPHATIQSLVDHMCSSIPFYLGNRISVQTIADLTNPKPKDFYPAYHNMDDPPIPREHILPEEAHRKHVVAYGAWHSM</sequence>
<evidence type="ECO:0000256" key="1">
    <source>
        <dbReference type="ARBA" id="ARBA00023242"/>
    </source>
</evidence>
<dbReference type="SMART" id="SM00066">
    <property type="entry name" value="GAL4"/>
    <property type="match status" value="1"/>
</dbReference>
<comment type="caution">
    <text evidence="3">The sequence shown here is derived from an EMBL/GenBank/DDBJ whole genome shotgun (WGS) entry which is preliminary data.</text>
</comment>
<evidence type="ECO:0000259" key="2">
    <source>
        <dbReference type="PROSITE" id="PS50048"/>
    </source>
</evidence>